<dbReference type="SUPFAM" id="SSF49899">
    <property type="entry name" value="Concanavalin A-like lectins/glucanases"/>
    <property type="match status" value="1"/>
</dbReference>
<dbReference type="AlphaFoldDB" id="A0A9P0ED53"/>
<proteinExistence type="predicted"/>
<keyword evidence="2" id="KW-1185">Reference proteome</keyword>
<dbReference type="EMBL" id="OV725077">
    <property type="protein sequence ID" value="CAH1391626.1"/>
    <property type="molecule type" value="Genomic_DNA"/>
</dbReference>
<accession>A0A9P0ED53</accession>
<name>A0A9P0ED53_NEZVI</name>
<organism evidence="1 2">
    <name type="scientific">Nezara viridula</name>
    <name type="common">Southern green stink bug</name>
    <name type="synonym">Cimex viridulus</name>
    <dbReference type="NCBI Taxonomy" id="85310"/>
    <lineage>
        <taxon>Eukaryota</taxon>
        <taxon>Metazoa</taxon>
        <taxon>Ecdysozoa</taxon>
        <taxon>Arthropoda</taxon>
        <taxon>Hexapoda</taxon>
        <taxon>Insecta</taxon>
        <taxon>Pterygota</taxon>
        <taxon>Neoptera</taxon>
        <taxon>Paraneoptera</taxon>
        <taxon>Hemiptera</taxon>
        <taxon>Heteroptera</taxon>
        <taxon>Panheteroptera</taxon>
        <taxon>Pentatomomorpha</taxon>
        <taxon>Pentatomoidea</taxon>
        <taxon>Pentatomidae</taxon>
        <taxon>Pentatominae</taxon>
        <taxon>Nezara</taxon>
    </lineage>
</organism>
<gene>
    <name evidence="1" type="ORF">NEZAVI_LOCUS2612</name>
</gene>
<sequence>MISQTETTNTILHYYSDYTTTQLMDTTTEESYTSGKDTDQTVTETYVTQEITIPQTSETVKESTEATSIITNTVTEASSSFTTETFESEITSDTYYNLTSFEPIGSTTPTEISEKTTSLEITEGTTSSEMNETTTVETTTTRMTNESTSETLFSTQQTALSSEQSYFTENTDTSSTTEYYEISTFETLSTGTDLVTTENFPEETCSPFICGNGGTCYEDKRGIQTMLFSELKYPINTGFEMDISAMLELLSENQMQQKCAGAVRLNGTLSMTGKQEAFVPKFSTKATGAFYIGGLPHHIANQVDIPVKSVDGMASYIAYPLPGAIHHSFELHFRFIPMTVDQIALMVFIGQGNPYESSADHLAVSFIKGYVVLTWNLGGYETRNFSGLPHDLPLHSGFSGCLFDVQLRAGRVRLALQRSRDAVGRNVGQCSTKHCHNNTCHHSGVCIDHGATFT</sequence>
<evidence type="ECO:0000313" key="1">
    <source>
        <dbReference type="EMBL" id="CAH1391626.1"/>
    </source>
</evidence>
<protein>
    <submittedName>
        <fullName evidence="1">Uncharacterized protein</fullName>
    </submittedName>
</protein>
<dbReference type="InterPro" id="IPR013320">
    <property type="entry name" value="ConA-like_dom_sf"/>
</dbReference>
<dbReference type="Proteomes" id="UP001152798">
    <property type="component" value="Chromosome 1"/>
</dbReference>
<reference evidence="1" key="1">
    <citation type="submission" date="2022-01" db="EMBL/GenBank/DDBJ databases">
        <authorList>
            <person name="King R."/>
        </authorList>
    </citation>
    <scope>NUCLEOTIDE SEQUENCE</scope>
</reference>
<evidence type="ECO:0000313" key="2">
    <source>
        <dbReference type="Proteomes" id="UP001152798"/>
    </source>
</evidence>
<dbReference type="Gene3D" id="2.60.120.200">
    <property type="match status" value="1"/>
</dbReference>